<evidence type="ECO:0000313" key="3">
    <source>
        <dbReference type="EMBL" id="KAI3405064.2"/>
    </source>
</evidence>
<gene>
    <name evidence="3" type="ORF">KGF56_002149</name>
</gene>
<dbReference type="Proteomes" id="UP001202479">
    <property type="component" value="Unassembled WGS sequence"/>
</dbReference>
<feature type="compositionally biased region" description="Basic and acidic residues" evidence="2">
    <location>
        <begin position="526"/>
        <end position="542"/>
    </location>
</feature>
<feature type="region of interest" description="Disordered" evidence="2">
    <location>
        <begin position="331"/>
        <end position="355"/>
    </location>
</feature>
<organism evidence="3 4">
    <name type="scientific">Candida oxycetoniae</name>
    <dbReference type="NCBI Taxonomy" id="497107"/>
    <lineage>
        <taxon>Eukaryota</taxon>
        <taxon>Fungi</taxon>
        <taxon>Dikarya</taxon>
        <taxon>Ascomycota</taxon>
        <taxon>Saccharomycotina</taxon>
        <taxon>Pichiomycetes</taxon>
        <taxon>Debaryomycetaceae</taxon>
        <taxon>Candida/Lodderomyces clade</taxon>
        <taxon>Candida</taxon>
    </lineage>
</organism>
<feature type="compositionally biased region" description="Basic and acidic residues" evidence="2">
    <location>
        <begin position="585"/>
        <end position="601"/>
    </location>
</feature>
<sequence length="601" mass="69568">MSSNEYFEISKEGEKQKLNHQLESLKKTSDETIAKMQKELDVKTEEINEYRQTKEKTENELVQKLNDVEKQSKLLFEEKVRSEAKLPSGQVQQLLESLKSLESSMQLEKKLEQLEKKLEQEHSFKYNTKMESVLVERDSKITELEQKVLELNKELAREKLSSSEVEPEKDKIIGDLREKESQAQVQSNTLQTEVDHHLAENINLVKSLDNTNKEMEKYKKVCQELDHSKQVVIDKSKKVEELEKGEKEKEKEKESKQELITQVEEMGKKIKASSLTIKDLKKNLTALQDFYMQFEEYIEKLRSDPDFPQVSISKQKYQFIDLADISSDEDDNLDDSFDQLSSHDNNEGEHADHGSLKYAKEEKSIFSGIVEYIDILKLKIAHDEKTIEEKTLLVDDLNEQVAKLNKIKQNHEEHLVREMEKNIKLAVSLEDAKRSCESETSIKDPDDVVEKLEKSKKLNNDVYEFNKHAKDALIKEETESKAGKEPCTAAFAPSSKLKSKWNNDEEEEEDPVECQDSPTKAEEEEEKKNEKKQSAEELEKKRGTFLKSKMNLEPNKDLMSKETVFDEDQTIVTVASPSIESASVDDTKVESINEKSEEDRK</sequence>
<dbReference type="EMBL" id="JAHUZD010000069">
    <property type="protein sequence ID" value="KAI3405064.2"/>
    <property type="molecule type" value="Genomic_DNA"/>
</dbReference>
<accession>A0AAI9SYM3</accession>
<dbReference type="AlphaFoldDB" id="A0AAI9SYM3"/>
<feature type="coiled-coil region" evidence="1">
    <location>
        <begin position="208"/>
        <end position="269"/>
    </location>
</feature>
<dbReference type="GeneID" id="73379766"/>
<reference evidence="3" key="1">
    <citation type="journal article" date="2022" name="DNA Res.">
        <title>Genome analysis of five recently described species of the CUG-Ser clade uncovers Candida theae as a new hybrid lineage with pathogenic potential in the Candida parapsilosis species complex.</title>
        <authorList>
            <person name="Mixao V."/>
            <person name="Del Olmo V."/>
            <person name="Hegedusova E."/>
            <person name="Saus E."/>
            <person name="Pryszcz L."/>
            <person name="Cillingova A."/>
            <person name="Nosek J."/>
            <person name="Gabaldon T."/>
        </authorList>
    </citation>
    <scope>NUCLEOTIDE SEQUENCE</scope>
    <source>
        <strain evidence="3">CBS 10844</strain>
    </source>
</reference>
<dbReference type="RefSeq" id="XP_049180809.1">
    <property type="nucleotide sequence ID" value="XM_049323347.1"/>
</dbReference>
<feature type="compositionally biased region" description="Basic and acidic residues" evidence="2">
    <location>
        <begin position="554"/>
        <end position="564"/>
    </location>
</feature>
<protein>
    <submittedName>
        <fullName evidence="3">Uncharacterized protein</fullName>
    </submittedName>
</protein>
<name>A0AAI9SYM3_9ASCO</name>
<proteinExistence type="predicted"/>
<feature type="region of interest" description="Disordered" evidence="2">
    <location>
        <begin position="477"/>
        <end position="601"/>
    </location>
</feature>
<evidence type="ECO:0000256" key="2">
    <source>
        <dbReference type="SAM" id="MobiDB-lite"/>
    </source>
</evidence>
<evidence type="ECO:0000256" key="1">
    <source>
        <dbReference type="SAM" id="Coils"/>
    </source>
</evidence>
<feature type="compositionally biased region" description="Polar residues" evidence="2">
    <location>
        <begin position="570"/>
        <end position="581"/>
    </location>
</feature>
<feature type="compositionally biased region" description="Acidic residues" evidence="2">
    <location>
        <begin position="504"/>
        <end position="513"/>
    </location>
</feature>
<keyword evidence="1" id="KW-0175">Coiled coil</keyword>
<feature type="compositionally biased region" description="Basic and acidic residues" evidence="2">
    <location>
        <begin position="344"/>
        <end position="355"/>
    </location>
</feature>
<keyword evidence="4" id="KW-1185">Reference proteome</keyword>
<feature type="coiled-coil region" evidence="1">
    <location>
        <begin position="387"/>
        <end position="414"/>
    </location>
</feature>
<feature type="coiled-coil region" evidence="1">
    <location>
        <begin position="15"/>
        <end position="161"/>
    </location>
</feature>
<comment type="caution">
    <text evidence="3">The sequence shown here is derived from an EMBL/GenBank/DDBJ whole genome shotgun (WGS) entry which is preliminary data.</text>
</comment>
<evidence type="ECO:0000313" key="4">
    <source>
        <dbReference type="Proteomes" id="UP001202479"/>
    </source>
</evidence>